<keyword evidence="1" id="KW-0812">Transmembrane</keyword>
<protein>
    <submittedName>
        <fullName evidence="2">593_t:CDS:1</fullName>
    </submittedName>
</protein>
<keyword evidence="3" id="KW-1185">Reference proteome</keyword>
<feature type="transmembrane region" description="Helical" evidence="1">
    <location>
        <begin position="36"/>
        <end position="68"/>
    </location>
</feature>
<accession>A0A9N8Z1Z0</accession>
<organism evidence="2 3">
    <name type="scientific">Ambispora gerdemannii</name>
    <dbReference type="NCBI Taxonomy" id="144530"/>
    <lineage>
        <taxon>Eukaryota</taxon>
        <taxon>Fungi</taxon>
        <taxon>Fungi incertae sedis</taxon>
        <taxon>Mucoromycota</taxon>
        <taxon>Glomeromycotina</taxon>
        <taxon>Glomeromycetes</taxon>
        <taxon>Archaeosporales</taxon>
        <taxon>Ambisporaceae</taxon>
        <taxon>Ambispora</taxon>
    </lineage>
</organism>
<name>A0A9N8Z1Z0_9GLOM</name>
<keyword evidence="1" id="KW-1133">Transmembrane helix</keyword>
<feature type="transmembrane region" description="Helical" evidence="1">
    <location>
        <begin position="170"/>
        <end position="188"/>
    </location>
</feature>
<dbReference type="EMBL" id="CAJVPL010000221">
    <property type="protein sequence ID" value="CAG8467819.1"/>
    <property type="molecule type" value="Genomic_DNA"/>
</dbReference>
<dbReference type="PANTHER" id="PTHR38421">
    <property type="entry name" value="TRANSMEMBRANE PROTEIN USGS"/>
    <property type="match status" value="1"/>
</dbReference>
<feature type="transmembrane region" description="Helical" evidence="1">
    <location>
        <begin position="88"/>
        <end position="107"/>
    </location>
</feature>
<evidence type="ECO:0000313" key="2">
    <source>
        <dbReference type="EMBL" id="CAG8467819.1"/>
    </source>
</evidence>
<keyword evidence="1" id="KW-0472">Membrane</keyword>
<dbReference type="Proteomes" id="UP000789831">
    <property type="component" value="Unassembled WGS sequence"/>
</dbReference>
<sequence>MNWSIEKVTRGAQLAWQGSVLAFENRHLYKHSYVKVFLWLCAFSLLLYILSVTILVIPFQLLRLIIYLLSLIFRYDPHKLTDGYNSFLTNWVFNLPFLGLLFMRYIYPQPLDSLFIESLRQIDYVYQKKHEGEHDLRPPYASALEQYNLDINYWGEMLAYMNRTLRDLRWTALLYLASLIPFVGRLVYPVGSAYVLVNSLGLYPATTVGVLMYITPGTKKFAILFLETLFSSRTLMRELLEPYFARIPFSGEKRRKWFREREGILFGFSIAFYPFIRLPLVGMLFFGVAQAAAALLLVKTTEPPPPPGLEMEYVDDIKYKDNRLQKRQHEQE</sequence>
<reference evidence="2" key="1">
    <citation type="submission" date="2021-06" db="EMBL/GenBank/DDBJ databases">
        <authorList>
            <person name="Kallberg Y."/>
            <person name="Tangrot J."/>
            <person name="Rosling A."/>
        </authorList>
    </citation>
    <scope>NUCLEOTIDE SEQUENCE</scope>
    <source>
        <strain evidence="2">MT106</strain>
    </source>
</reference>
<gene>
    <name evidence="2" type="ORF">AGERDE_LOCUS2583</name>
</gene>
<feature type="transmembrane region" description="Helical" evidence="1">
    <location>
        <begin position="264"/>
        <end position="297"/>
    </location>
</feature>
<dbReference type="AlphaFoldDB" id="A0A9N8Z1Z0"/>
<comment type="caution">
    <text evidence="2">The sequence shown here is derived from an EMBL/GenBank/DDBJ whole genome shotgun (WGS) entry which is preliminary data.</text>
</comment>
<feature type="transmembrane region" description="Helical" evidence="1">
    <location>
        <begin position="194"/>
        <end position="214"/>
    </location>
</feature>
<evidence type="ECO:0000313" key="3">
    <source>
        <dbReference type="Proteomes" id="UP000789831"/>
    </source>
</evidence>
<dbReference type="PANTHER" id="PTHR38421:SF1">
    <property type="entry name" value="TRANSMEMBRANE PROTEIN"/>
    <property type="match status" value="1"/>
</dbReference>
<proteinExistence type="predicted"/>
<evidence type="ECO:0000256" key="1">
    <source>
        <dbReference type="SAM" id="Phobius"/>
    </source>
</evidence>
<dbReference type="OrthoDB" id="10041630at2759"/>